<evidence type="ECO:0000313" key="2">
    <source>
        <dbReference type="Proteomes" id="UP001331761"/>
    </source>
</evidence>
<gene>
    <name evidence="1" type="ORF">GCK32_015285</name>
</gene>
<organism evidence="1 2">
    <name type="scientific">Trichostrongylus colubriformis</name>
    <name type="common">Black scour worm</name>
    <dbReference type="NCBI Taxonomy" id="6319"/>
    <lineage>
        <taxon>Eukaryota</taxon>
        <taxon>Metazoa</taxon>
        <taxon>Ecdysozoa</taxon>
        <taxon>Nematoda</taxon>
        <taxon>Chromadorea</taxon>
        <taxon>Rhabditida</taxon>
        <taxon>Rhabditina</taxon>
        <taxon>Rhabditomorpha</taxon>
        <taxon>Strongyloidea</taxon>
        <taxon>Trichostrongylidae</taxon>
        <taxon>Trichostrongylus</taxon>
    </lineage>
</organism>
<sequence length="297" mass="33824">IHRLIMRHRFVNAILILNTIPHITVKPDTTKDDDDAYYKFLGDALDKDTEIRRAEHKHHFEHVAKVVPKPFKLPDYCPLIVHVRTFQHLGGDVNVPIPWWGFLDIGGHFIERFQDYWAKVGYSNSPINMLGLRKDQIVRILSDPSLHYNRQNCGIMKDVGNPFLILISCLISENQPNLPVAVLPKNYASQSCKPPMCNPYHSSIGFGAEANVHIEDGYEGEIDLPVPIGKGIGYRLPISGNYHRDTDDISVTYGQNLHPIDPLIFAPDRDLFVTKRRRRSADYSLVSSGILTHLYPK</sequence>
<dbReference type="Proteomes" id="UP001331761">
    <property type="component" value="Unassembled WGS sequence"/>
</dbReference>
<dbReference type="AlphaFoldDB" id="A0AAN8ITI2"/>
<name>A0AAN8ITI2_TRICO</name>
<keyword evidence="2" id="KW-1185">Reference proteome</keyword>
<dbReference type="EMBL" id="WIXE01000904">
    <property type="protein sequence ID" value="KAK5986204.1"/>
    <property type="molecule type" value="Genomic_DNA"/>
</dbReference>
<evidence type="ECO:0000313" key="1">
    <source>
        <dbReference type="EMBL" id="KAK5986204.1"/>
    </source>
</evidence>
<feature type="non-terminal residue" evidence="1">
    <location>
        <position position="1"/>
    </location>
</feature>
<reference evidence="1 2" key="1">
    <citation type="submission" date="2019-10" db="EMBL/GenBank/DDBJ databases">
        <title>Assembly and Annotation for the nematode Trichostrongylus colubriformis.</title>
        <authorList>
            <person name="Martin J."/>
        </authorList>
    </citation>
    <scope>NUCLEOTIDE SEQUENCE [LARGE SCALE GENOMIC DNA]</scope>
    <source>
        <strain evidence="1">G859</strain>
        <tissue evidence="1">Whole worm</tissue>
    </source>
</reference>
<protein>
    <submittedName>
        <fullName evidence="1">Uncharacterized protein</fullName>
    </submittedName>
</protein>
<accession>A0AAN8ITI2</accession>
<dbReference type="PANTHER" id="PTHR36520">
    <property type="entry name" value="PROTEIN CBG13000-RELATED"/>
    <property type="match status" value="1"/>
</dbReference>
<proteinExistence type="predicted"/>
<comment type="caution">
    <text evidence="1">The sequence shown here is derived from an EMBL/GenBank/DDBJ whole genome shotgun (WGS) entry which is preliminary data.</text>
</comment>
<dbReference type="PANTHER" id="PTHR36520:SF1">
    <property type="entry name" value="PROTEIN CBG14667"/>
    <property type="match status" value="1"/>
</dbReference>